<protein>
    <recommendedName>
        <fullName evidence="4">DUF4189 domain-containing protein</fullName>
    </recommendedName>
</protein>
<name>A0ABP9QK35_9RHOO</name>
<dbReference type="PROSITE" id="PS51257">
    <property type="entry name" value="PROKAR_LIPOPROTEIN"/>
    <property type="match status" value="1"/>
</dbReference>
<comment type="caution">
    <text evidence="2">The sequence shown here is derived from an EMBL/GenBank/DDBJ whole genome shotgun (WGS) entry which is preliminary data.</text>
</comment>
<reference evidence="3" key="1">
    <citation type="journal article" date="2019" name="Int. J. Syst. Evol. Microbiol.">
        <title>The Global Catalogue of Microorganisms (GCM) 10K type strain sequencing project: providing services to taxonomists for standard genome sequencing and annotation.</title>
        <authorList>
            <consortium name="The Broad Institute Genomics Platform"/>
            <consortium name="The Broad Institute Genome Sequencing Center for Infectious Disease"/>
            <person name="Wu L."/>
            <person name="Ma J."/>
        </authorList>
    </citation>
    <scope>NUCLEOTIDE SEQUENCE [LARGE SCALE GENOMIC DNA]</scope>
    <source>
        <strain evidence="3">JCM 18715</strain>
    </source>
</reference>
<sequence length="348" mass="38587">MKASQLISSALLASCLICAQSAVAALSFWKKDGVLTTYGEAAKGDGEKLTTYLTPEVKVLVLQYPSGSSWSVAQELIKPIEKAKIKTVAFGRCDTLICAAMFIAGEERQFAADNRPETNWVRLPISDLYFPDTGPDRGTSWSDVVWYWRDRTKLTRWNTQIRHGMSSADKANQYWLENRYFFHPMTKTKPSSHFHCWGPDQPKPENCEAMDGDAVTWGIVTTAERYVLPEVLQGPKRNAVDIPTPPASGVATLTEPVKARVSDKCQEIYRDKFLKYEMPRAFAVSSGGACYARDNRSLAPAKDALSACEKGSPKHDCQLYAVNEVVVFPGFKEKPEAKSSTDDSAPPP</sequence>
<dbReference type="EMBL" id="BAABLD010000007">
    <property type="protein sequence ID" value="GAA5163242.1"/>
    <property type="molecule type" value="Genomic_DNA"/>
</dbReference>
<dbReference type="Proteomes" id="UP001500547">
    <property type="component" value="Unassembled WGS sequence"/>
</dbReference>
<organism evidence="2 3">
    <name type="scientific">Viridibacterium curvum</name>
    <dbReference type="NCBI Taxonomy" id="1101404"/>
    <lineage>
        <taxon>Bacteria</taxon>
        <taxon>Pseudomonadati</taxon>
        <taxon>Pseudomonadota</taxon>
        <taxon>Betaproteobacteria</taxon>
        <taxon>Rhodocyclales</taxon>
        <taxon>Rhodocyclaceae</taxon>
        <taxon>Viridibacterium</taxon>
    </lineage>
</organism>
<keyword evidence="3" id="KW-1185">Reference proteome</keyword>
<proteinExistence type="predicted"/>
<gene>
    <name evidence="2" type="ORF">GCM10025770_15080</name>
</gene>
<dbReference type="RefSeq" id="WP_345532273.1">
    <property type="nucleotide sequence ID" value="NZ_BAABLD010000007.1"/>
</dbReference>
<evidence type="ECO:0000313" key="3">
    <source>
        <dbReference type="Proteomes" id="UP001500547"/>
    </source>
</evidence>
<feature type="signal peptide" evidence="1">
    <location>
        <begin position="1"/>
        <end position="24"/>
    </location>
</feature>
<evidence type="ECO:0008006" key="4">
    <source>
        <dbReference type="Google" id="ProtNLM"/>
    </source>
</evidence>
<accession>A0ABP9QK35</accession>
<keyword evidence="1" id="KW-0732">Signal</keyword>
<feature type="chain" id="PRO_5045240500" description="DUF4189 domain-containing protein" evidence="1">
    <location>
        <begin position="25"/>
        <end position="348"/>
    </location>
</feature>
<evidence type="ECO:0000313" key="2">
    <source>
        <dbReference type="EMBL" id="GAA5163242.1"/>
    </source>
</evidence>
<evidence type="ECO:0000256" key="1">
    <source>
        <dbReference type="SAM" id="SignalP"/>
    </source>
</evidence>